<reference evidence="3 4" key="1">
    <citation type="submission" date="2023-02" db="EMBL/GenBank/DDBJ databases">
        <title>LHISI_Scaffold_Assembly.</title>
        <authorList>
            <person name="Stuart O.P."/>
            <person name="Cleave R."/>
            <person name="Magrath M.J.L."/>
            <person name="Mikheyev A.S."/>
        </authorList>
    </citation>
    <scope>NUCLEOTIDE SEQUENCE [LARGE SCALE GENOMIC DNA]</scope>
    <source>
        <strain evidence="3">Daus_M_001</strain>
        <tissue evidence="3">Leg muscle</tissue>
    </source>
</reference>
<proteinExistence type="predicted"/>
<evidence type="ECO:0000313" key="3">
    <source>
        <dbReference type="EMBL" id="KAJ8883516.1"/>
    </source>
</evidence>
<evidence type="ECO:0000259" key="2">
    <source>
        <dbReference type="Pfam" id="PF17919"/>
    </source>
</evidence>
<protein>
    <recommendedName>
        <fullName evidence="5">Reverse transcriptase domain-containing protein</fullName>
    </recommendedName>
</protein>
<dbReference type="InterPro" id="IPR050951">
    <property type="entry name" value="Retrovirus_Pol_polyprotein"/>
</dbReference>
<dbReference type="PANTHER" id="PTHR37984:SF9">
    <property type="entry name" value="INTEGRASE CATALYTIC DOMAIN-CONTAINING PROTEIN"/>
    <property type="match status" value="1"/>
</dbReference>
<dbReference type="InterPro" id="IPR043128">
    <property type="entry name" value="Rev_trsase/Diguanyl_cyclase"/>
</dbReference>
<dbReference type="CDD" id="cd01647">
    <property type="entry name" value="RT_LTR"/>
    <property type="match status" value="1"/>
</dbReference>
<dbReference type="InterPro" id="IPR041577">
    <property type="entry name" value="RT_RNaseH_2"/>
</dbReference>
<keyword evidence="4" id="KW-1185">Reference proteome</keyword>
<evidence type="ECO:0000313" key="4">
    <source>
        <dbReference type="Proteomes" id="UP001159363"/>
    </source>
</evidence>
<comment type="caution">
    <text evidence="3">The sequence shown here is derived from an EMBL/GenBank/DDBJ whole genome shotgun (WGS) entry which is preliminary data.</text>
</comment>
<dbReference type="Pfam" id="PF17919">
    <property type="entry name" value="RT_RNaseH_2"/>
    <property type="match status" value="1"/>
</dbReference>
<evidence type="ECO:0008006" key="5">
    <source>
        <dbReference type="Google" id="ProtNLM"/>
    </source>
</evidence>
<dbReference type="EMBL" id="JARBHB010000005">
    <property type="protein sequence ID" value="KAJ8883516.1"/>
    <property type="molecule type" value="Genomic_DNA"/>
</dbReference>
<feature type="domain" description="Reverse transcriptase" evidence="1">
    <location>
        <begin position="16"/>
        <end position="140"/>
    </location>
</feature>
<evidence type="ECO:0000259" key="1">
    <source>
        <dbReference type="Pfam" id="PF00078"/>
    </source>
</evidence>
<dbReference type="InterPro" id="IPR000477">
    <property type="entry name" value="RT_dom"/>
</dbReference>
<sequence>MRKFSYSIPIPSGDYTLAQIDGVQLFTKLDANPRFWQIPLKNSASSLTTFITPFGRFSFLRLPFGIISGPEIFQRQVSETLGVMEVVIFHFDDIIVFGKTLAEHDAWLCKVLTKLQHEGWTLNISKCSFIIETVGLLGYIHPNNIHELRCILKIINYLGKFIPNLSTLAHPLQKLFQSNIEFVWGHSQEKALEEFKVAIMKPLCLAFYSTRAKTILIEDASSFRLGVMLLQIQEDGTKRPIAFASRNLTAERNWAQIQKEGLAIAFGDVNSFLSIPIIIETGHKPLLSIFKKKELHGISQQIQRIRLHLLSYSYPIVYTPRKQLIMADSLSHSPCYTDENWQFTDEILTYVDTVVSNRPATDTKLQEIAVKSQQDDNFCHLITY</sequence>
<feature type="domain" description="Reverse transcriptase/retrotransposon-derived protein RNase H-like" evidence="2">
    <location>
        <begin position="184"/>
        <end position="266"/>
    </location>
</feature>
<dbReference type="SUPFAM" id="SSF56672">
    <property type="entry name" value="DNA/RNA polymerases"/>
    <property type="match status" value="1"/>
</dbReference>
<dbReference type="Proteomes" id="UP001159363">
    <property type="component" value="Chromosome 4"/>
</dbReference>
<dbReference type="InterPro" id="IPR043502">
    <property type="entry name" value="DNA/RNA_pol_sf"/>
</dbReference>
<gene>
    <name evidence="3" type="ORF">PR048_015360</name>
</gene>
<name>A0ABQ9HGR1_9NEOP</name>
<dbReference type="Pfam" id="PF00078">
    <property type="entry name" value="RVT_1"/>
    <property type="match status" value="1"/>
</dbReference>
<dbReference type="PANTHER" id="PTHR37984">
    <property type="entry name" value="PROTEIN CBG26694"/>
    <property type="match status" value="1"/>
</dbReference>
<accession>A0ABQ9HGR1</accession>
<dbReference type="Gene3D" id="3.30.70.270">
    <property type="match status" value="2"/>
</dbReference>
<organism evidence="3 4">
    <name type="scientific">Dryococelus australis</name>
    <dbReference type="NCBI Taxonomy" id="614101"/>
    <lineage>
        <taxon>Eukaryota</taxon>
        <taxon>Metazoa</taxon>
        <taxon>Ecdysozoa</taxon>
        <taxon>Arthropoda</taxon>
        <taxon>Hexapoda</taxon>
        <taxon>Insecta</taxon>
        <taxon>Pterygota</taxon>
        <taxon>Neoptera</taxon>
        <taxon>Polyneoptera</taxon>
        <taxon>Phasmatodea</taxon>
        <taxon>Verophasmatodea</taxon>
        <taxon>Anareolatae</taxon>
        <taxon>Phasmatidae</taxon>
        <taxon>Eurycanthinae</taxon>
        <taxon>Dryococelus</taxon>
    </lineage>
</organism>